<evidence type="ECO:0000313" key="2">
    <source>
        <dbReference type="Proteomes" id="UP001497535"/>
    </source>
</evidence>
<proteinExistence type="predicted"/>
<comment type="caution">
    <text evidence="1">The sequence shown here is derived from an EMBL/GenBank/DDBJ whole genome shotgun (WGS) entry which is preliminary data.</text>
</comment>
<sequence length="54" mass="6177">MGGKTCPTQLTPTIFVKVFWFLLFFLICSDFFLVCFDFSLGCSDFILICFSGLF</sequence>
<accession>A0ACB1AXZ0</accession>
<name>A0ACB1AXZ0_MELEN</name>
<dbReference type="EMBL" id="CAVMJV010000143">
    <property type="protein sequence ID" value="CAK5112454.1"/>
    <property type="molecule type" value="Genomic_DNA"/>
</dbReference>
<organism evidence="1 2">
    <name type="scientific">Meloidogyne enterolobii</name>
    <name type="common">Root-knot nematode worm</name>
    <name type="synonym">Meloidogyne mayaguensis</name>
    <dbReference type="NCBI Taxonomy" id="390850"/>
    <lineage>
        <taxon>Eukaryota</taxon>
        <taxon>Metazoa</taxon>
        <taxon>Ecdysozoa</taxon>
        <taxon>Nematoda</taxon>
        <taxon>Chromadorea</taxon>
        <taxon>Rhabditida</taxon>
        <taxon>Tylenchina</taxon>
        <taxon>Tylenchomorpha</taxon>
        <taxon>Tylenchoidea</taxon>
        <taxon>Meloidogynidae</taxon>
        <taxon>Meloidogyninae</taxon>
        <taxon>Meloidogyne</taxon>
    </lineage>
</organism>
<keyword evidence="2" id="KW-1185">Reference proteome</keyword>
<protein>
    <submittedName>
        <fullName evidence="1">Uncharacterized protein</fullName>
    </submittedName>
</protein>
<reference evidence="1" key="1">
    <citation type="submission" date="2023-11" db="EMBL/GenBank/DDBJ databases">
        <authorList>
            <person name="Poullet M."/>
        </authorList>
    </citation>
    <scope>NUCLEOTIDE SEQUENCE</scope>
    <source>
        <strain evidence="1">E1834</strain>
    </source>
</reference>
<dbReference type="Proteomes" id="UP001497535">
    <property type="component" value="Unassembled WGS sequence"/>
</dbReference>
<gene>
    <name evidence="1" type="ORF">MENTE1834_LOCUS44903</name>
</gene>
<evidence type="ECO:0000313" key="1">
    <source>
        <dbReference type="EMBL" id="CAK5112454.1"/>
    </source>
</evidence>